<evidence type="ECO:0000313" key="3">
    <source>
        <dbReference type="Proteomes" id="UP001610335"/>
    </source>
</evidence>
<evidence type="ECO:0000313" key="2">
    <source>
        <dbReference type="EMBL" id="KAL2829234.1"/>
    </source>
</evidence>
<keyword evidence="1" id="KW-0472">Membrane</keyword>
<comment type="caution">
    <text evidence="2">The sequence shown here is derived from an EMBL/GenBank/DDBJ whole genome shotgun (WGS) entry which is preliminary data.</text>
</comment>
<dbReference type="Proteomes" id="UP001610335">
    <property type="component" value="Unassembled WGS sequence"/>
</dbReference>
<evidence type="ECO:0000256" key="1">
    <source>
        <dbReference type="SAM" id="Phobius"/>
    </source>
</evidence>
<keyword evidence="3" id="KW-1185">Reference proteome</keyword>
<dbReference type="PROSITE" id="PS51257">
    <property type="entry name" value="PROKAR_LIPOPROTEIN"/>
    <property type="match status" value="1"/>
</dbReference>
<keyword evidence="1" id="KW-1133">Transmembrane helix</keyword>
<name>A0ABR4IN99_9EURO</name>
<organism evidence="2 3">
    <name type="scientific">Aspergillus cavernicola</name>
    <dbReference type="NCBI Taxonomy" id="176166"/>
    <lineage>
        <taxon>Eukaryota</taxon>
        <taxon>Fungi</taxon>
        <taxon>Dikarya</taxon>
        <taxon>Ascomycota</taxon>
        <taxon>Pezizomycotina</taxon>
        <taxon>Eurotiomycetes</taxon>
        <taxon>Eurotiomycetidae</taxon>
        <taxon>Eurotiales</taxon>
        <taxon>Aspergillaceae</taxon>
        <taxon>Aspergillus</taxon>
        <taxon>Aspergillus subgen. Nidulantes</taxon>
    </lineage>
</organism>
<feature type="transmembrane region" description="Helical" evidence="1">
    <location>
        <begin position="7"/>
        <end position="30"/>
    </location>
</feature>
<gene>
    <name evidence="2" type="ORF">BDW59DRAFT_38200</name>
</gene>
<keyword evidence="1" id="KW-0812">Transmembrane</keyword>
<protein>
    <submittedName>
        <fullName evidence="2">Uncharacterized protein</fullName>
    </submittedName>
</protein>
<accession>A0ABR4IN99</accession>
<dbReference type="EMBL" id="JBFXLS010000017">
    <property type="protein sequence ID" value="KAL2829234.1"/>
    <property type="molecule type" value="Genomic_DNA"/>
</dbReference>
<feature type="transmembrane region" description="Helical" evidence="1">
    <location>
        <begin position="36"/>
        <end position="69"/>
    </location>
</feature>
<reference evidence="2 3" key="1">
    <citation type="submission" date="2024-07" db="EMBL/GenBank/DDBJ databases">
        <title>Section-level genome sequencing and comparative genomics of Aspergillus sections Usti and Cavernicolus.</title>
        <authorList>
            <consortium name="Lawrence Berkeley National Laboratory"/>
            <person name="Nybo J.L."/>
            <person name="Vesth T.C."/>
            <person name="Theobald S."/>
            <person name="Frisvad J.C."/>
            <person name="Larsen T.O."/>
            <person name="Kjaerboelling I."/>
            <person name="Rothschild-Mancinelli K."/>
            <person name="Lyhne E.K."/>
            <person name="Kogle M.E."/>
            <person name="Barry K."/>
            <person name="Clum A."/>
            <person name="Na H."/>
            <person name="Ledsgaard L."/>
            <person name="Lin J."/>
            <person name="Lipzen A."/>
            <person name="Kuo A."/>
            <person name="Riley R."/>
            <person name="Mondo S."/>
            <person name="LaButti K."/>
            <person name="Haridas S."/>
            <person name="Pangalinan J."/>
            <person name="Salamov A.A."/>
            <person name="Simmons B.A."/>
            <person name="Magnuson J.K."/>
            <person name="Chen J."/>
            <person name="Drula E."/>
            <person name="Henrissat B."/>
            <person name="Wiebenga A."/>
            <person name="Lubbers R.J."/>
            <person name="Gomes A.C."/>
            <person name="Makela M.R."/>
            <person name="Stajich J."/>
            <person name="Grigoriev I.V."/>
            <person name="Mortensen U.H."/>
            <person name="De vries R.P."/>
            <person name="Baker S.E."/>
            <person name="Andersen M.R."/>
        </authorList>
    </citation>
    <scope>NUCLEOTIDE SEQUENCE [LARGE SCALE GENOMIC DNA]</scope>
    <source>
        <strain evidence="2 3">CBS 600.67</strain>
    </source>
</reference>
<proteinExistence type="predicted"/>
<sequence>MSVRIVLIVMCLCHIPRLLIFMLILMFYLLSSSCLLFLVCLHCLACSDALFEVLMLISGFLVSCVIHALRCSTLYYSNLNTKCKLVWRGLISTP</sequence>